<protein>
    <submittedName>
        <fullName evidence="2">Uncharacterized protein</fullName>
    </submittedName>
</protein>
<feature type="region of interest" description="Disordered" evidence="1">
    <location>
        <begin position="86"/>
        <end position="107"/>
    </location>
</feature>
<evidence type="ECO:0000256" key="1">
    <source>
        <dbReference type="SAM" id="MobiDB-lite"/>
    </source>
</evidence>
<proteinExistence type="predicted"/>
<accession>A0A540NG54</accession>
<dbReference type="Proteomes" id="UP000315295">
    <property type="component" value="Unassembled WGS sequence"/>
</dbReference>
<comment type="caution">
    <text evidence="2">The sequence shown here is derived from an EMBL/GenBank/DDBJ whole genome shotgun (WGS) entry which is preliminary data.</text>
</comment>
<name>A0A540NG54_MALBA</name>
<reference evidence="2 3" key="1">
    <citation type="journal article" date="2019" name="G3 (Bethesda)">
        <title>Sequencing of a Wild Apple (Malus baccata) Genome Unravels the Differences Between Cultivated and Wild Apple Species Regarding Disease Resistance and Cold Tolerance.</title>
        <authorList>
            <person name="Chen X."/>
        </authorList>
    </citation>
    <scope>NUCLEOTIDE SEQUENCE [LARGE SCALE GENOMIC DNA]</scope>
    <source>
        <strain evidence="3">cv. Shandingzi</strain>
        <tissue evidence="2">Leaves</tissue>
    </source>
</reference>
<keyword evidence="3" id="KW-1185">Reference proteome</keyword>
<evidence type="ECO:0000313" key="3">
    <source>
        <dbReference type="Proteomes" id="UP000315295"/>
    </source>
</evidence>
<gene>
    <name evidence="2" type="ORF">C1H46_004308</name>
</gene>
<dbReference type="AlphaFoldDB" id="A0A540NG54"/>
<sequence length="107" mass="12341">MVVNNLRYESMTVFVERERMGLAAFLGLVEEVRIFGGMSGKRSKKPLDWVVEVFRKSPRRDVLRSWVVQIHGGEMKKMKENQHSFSCRFPQTAPNVDAQNRRGLGTT</sequence>
<organism evidence="2 3">
    <name type="scientific">Malus baccata</name>
    <name type="common">Siberian crab apple</name>
    <name type="synonym">Pyrus baccata</name>
    <dbReference type="NCBI Taxonomy" id="106549"/>
    <lineage>
        <taxon>Eukaryota</taxon>
        <taxon>Viridiplantae</taxon>
        <taxon>Streptophyta</taxon>
        <taxon>Embryophyta</taxon>
        <taxon>Tracheophyta</taxon>
        <taxon>Spermatophyta</taxon>
        <taxon>Magnoliopsida</taxon>
        <taxon>eudicotyledons</taxon>
        <taxon>Gunneridae</taxon>
        <taxon>Pentapetalae</taxon>
        <taxon>rosids</taxon>
        <taxon>fabids</taxon>
        <taxon>Rosales</taxon>
        <taxon>Rosaceae</taxon>
        <taxon>Amygdaloideae</taxon>
        <taxon>Maleae</taxon>
        <taxon>Malus</taxon>
    </lineage>
</organism>
<evidence type="ECO:0000313" key="2">
    <source>
        <dbReference type="EMBL" id="TQE10018.1"/>
    </source>
</evidence>
<dbReference type="EMBL" id="VIEB01000049">
    <property type="protein sequence ID" value="TQE10018.1"/>
    <property type="molecule type" value="Genomic_DNA"/>
</dbReference>